<evidence type="ECO:0000313" key="11">
    <source>
        <dbReference type="Proteomes" id="UP000247454"/>
    </source>
</evidence>
<dbReference type="SUPFAM" id="SSF51182">
    <property type="entry name" value="RmlC-like cupins"/>
    <property type="match status" value="1"/>
</dbReference>
<evidence type="ECO:0000313" key="10">
    <source>
        <dbReference type="EMBL" id="PYE85243.1"/>
    </source>
</evidence>
<dbReference type="EMBL" id="QJTF01000034">
    <property type="protein sequence ID" value="PYE85243.1"/>
    <property type="molecule type" value="Genomic_DNA"/>
</dbReference>
<evidence type="ECO:0000256" key="3">
    <source>
        <dbReference type="ARBA" id="ARBA00012098"/>
    </source>
</evidence>
<dbReference type="AlphaFoldDB" id="A0A318SU96"/>
<dbReference type="EC" id="5.1.3.13" evidence="3"/>
<organism evidence="10 11">
    <name type="scientific">Phyllobacterium leguminum</name>
    <dbReference type="NCBI Taxonomy" id="314237"/>
    <lineage>
        <taxon>Bacteria</taxon>
        <taxon>Pseudomonadati</taxon>
        <taxon>Pseudomonadota</taxon>
        <taxon>Alphaproteobacteria</taxon>
        <taxon>Hyphomicrobiales</taxon>
        <taxon>Phyllobacteriaceae</taxon>
        <taxon>Phyllobacterium</taxon>
    </lineage>
</organism>
<evidence type="ECO:0000256" key="4">
    <source>
        <dbReference type="ARBA" id="ARBA00019595"/>
    </source>
</evidence>
<protein>
    <recommendedName>
        <fullName evidence="4">dTDP-4-dehydrorhamnose 3,5-epimerase</fullName>
        <ecNumber evidence="3">5.1.3.13</ecNumber>
    </recommendedName>
    <alternativeName>
        <fullName evidence="6">Thymidine diphospho-4-keto-rhamnose 3,5-epimerase</fullName>
    </alternativeName>
    <alternativeName>
        <fullName evidence="5">dTDP-4-keto-6-deoxyglucose 3,5-epimerase</fullName>
    </alternativeName>
    <alternativeName>
        <fullName evidence="7">dTDP-6-deoxy-D-xylo-4-hexulose 3,5-epimerase</fullName>
    </alternativeName>
</protein>
<dbReference type="PANTHER" id="PTHR21047">
    <property type="entry name" value="DTDP-6-DEOXY-D-GLUCOSE-3,5 EPIMERASE"/>
    <property type="match status" value="1"/>
</dbReference>
<gene>
    <name evidence="10" type="ORF">C7477_1346</name>
</gene>
<comment type="function">
    <text evidence="2">Catalyzes the epimerization of the C3' and C5'positions of dTDP-6-deoxy-D-xylo-4-hexulose, forming dTDP-6-deoxy-L-lyxo-4-hexulose.</text>
</comment>
<feature type="active site" description="Proton donor" evidence="8">
    <location>
        <position position="138"/>
    </location>
</feature>
<evidence type="ECO:0000256" key="7">
    <source>
        <dbReference type="ARBA" id="ARBA00033311"/>
    </source>
</evidence>
<dbReference type="Gene3D" id="2.60.120.10">
    <property type="entry name" value="Jelly Rolls"/>
    <property type="match status" value="1"/>
</dbReference>
<dbReference type="CDD" id="cd00438">
    <property type="entry name" value="cupin_RmlC"/>
    <property type="match status" value="1"/>
</dbReference>
<dbReference type="InterPro" id="IPR011051">
    <property type="entry name" value="RmlC_Cupin_sf"/>
</dbReference>
<dbReference type="GO" id="GO:0019305">
    <property type="term" value="P:dTDP-rhamnose biosynthetic process"/>
    <property type="evidence" value="ECO:0007669"/>
    <property type="project" value="TreeGrafter"/>
</dbReference>
<dbReference type="OrthoDB" id="9800680at2"/>
<dbReference type="InterPro" id="IPR000888">
    <property type="entry name" value="RmlC-like"/>
</dbReference>
<dbReference type="PANTHER" id="PTHR21047:SF2">
    <property type="entry name" value="THYMIDINE DIPHOSPHO-4-KETO-RHAMNOSE 3,5-EPIMERASE"/>
    <property type="match status" value="1"/>
</dbReference>
<evidence type="ECO:0000256" key="8">
    <source>
        <dbReference type="PIRSR" id="PIRSR600888-1"/>
    </source>
</evidence>
<evidence type="ECO:0000256" key="5">
    <source>
        <dbReference type="ARBA" id="ARBA00029758"/>
    </source>
</evidence>
<dbReference type="Proteomes" id="UP000247454">
    <property type="component" value="Unassembled WGS sequence"/>
</dbReference>
<comment type="caution">
    <text evidence="10">The sequence shown here is derived from an EMBL/GenBank/DDBJ whole genome shotgun (WGS) entry which is preliminary data.</text>
</comment>
<accession>A0A318SU96</accession>
<dbReference type="GO" id="GO:0000271">
    <property type="term" value="P:polysaccharide biosynthetic process"/>
    <property type="evidence" value="ECO:0007669"/>
    <property type="project" value="TreeGrafter"/>
</dbReference>
<proteinExistence type="predicted"/>
<evidence type="ECO:0000256" key="6">
    <source>
        <dbReference type="ARBA" id="ARBA00031424"/>
    </source>
</evidence>
<dbReference type="GO" id="GO:0008830">
    <property type="term" value="F:dTDP-4-dehydrorhamnose 3,5-epimerase activity"/>
    <property type="evidence" value="ECO:0007669"/>
    <property type="project" value="UniProtKB-EC"/>
</dbReference>
<dbReference type="Pfam" id="PF00908">
    <property type="entry name" value="dTDP_sugar_isom"/>
    <property type="match status" value="1"/>
</dbReference>
<sequence length="189" mass="21470">MPRDERFILNPLGLVGAYRITCRKLEDERGFLERMFCGRELAERVGFGTIAQINRTFTRLAGVVRGMHYQMPPSAEAKMVTCLHGKILDVIVDLRKGSPTFLHHAAITLSADDNCVLFVPRGFAHGFQTLQPDTELLYLHDNYYDPGHEHGLFPLDPELGVRWPLQISQISDRDRSHPIISKDFEGVIL</sequence>
<dbReference type="InterPro" id="IPR014710">
    <property type="entry name" value="RmlC-like_jellyroll"/>
</dbReference>
<feature type="active site" description="Proton acceptor" evidence="8">
    <location>
        <position position="68"/>
    </location>
</feature>
<feature type="site" description="Participates in a stacking interaction with the thymidine ring of dTDP-4-oxo-6-deoxyglucose" evidence="9">
    <location>
        <position position="144"/>
    </location>
</feature>
<keyword evidence="11" id="KW-1185">Reference proteome</keyword>
<name>A0A318SU96_9HYPH</name>
<evidence type="ECO:0000256" key="9">
    <source>
        <dbReference type="PIRSR" id="PIRSR600888-3"/>
    </source>
</evidence>
<reference evidence="10 11" key="1">
    <citation type="submission" date="2018-06" db="EMBL/GenBank/DDBJ databases">
        <title>Genomic Encyclopedia of Type Strains, Phase III (KMG-III): the genomes of soil and plant-associated and newly described type strains.</title>
        <authorList>
            <person name="Whitman W."/>
        </authorList>
    </citation>
    <scope>NUCLEOTIDE SEQUENCE [LARGE SCALE GENOMIC DNA]</scope>
    <source>
        <strain evidence="10 11">ORS 1419</strain>
    </source>
</reference>
<comment type="catalytic activity">
    <reaction evidence="1">
        <text>dTDP-4-dehydro-6-deoxy-alpha-D-glucose = dTDP-4-dehydro-beta-L-rhamnose</text>
        <dbReference type="Rhea" id="RHEA:16969"/>
        <dbReference type="ChEBI" id="CHEBI:57649"/>
        <dbReference type="ChEBI" id="CHEBI:62830"/>
        <dbReference type="EC" id="5.1.3.13"/>
    </reaction>
</comment>
<dbReference type="GO" id="GO:0005829">
    <property type="term" value="C:cytosol"/>
    <property type="evidence" value="ECO:0007669"/>
    <property type="project" value="TreeGrafter"/>
</dbReference>
<evidence type="ECO:0000256" key="1">
    <source>
        <dbReference type="ARBA" id="ARBA00001298"/>
    </source>
</evidence>
<evidence type="ECO:0000256" key="2">
    <source>
        <dbReference type="ARBA" id="ARBA00001997"/>
    </source>
</evidence>